<comment type="caution">
    <text evidence="1">The sequence shown here is derived from an EMBL/GenBank/DDBJ whole genome shotgun (WGS) entry which is preliminary data.</text>
</comment>
<gene>
    <name evidence="1" type="ORF">VSDG_05209</name>
</gene>
<proteinExistence type="predicted"/>
<dbReference type="EMBL" id="LJZO01000022">
    <property type="protein sequence ID" value="ROV95813.1"/>
    <property type="molecule type" value="Genomic_DNA"/>
</dbReference>
<keyword evidence="2" id="KW-1185">Reference proteome</keyword>
<dbReference type="Proteomes" id="UP000284375">
    <property type="component" value="Unassembled WGS sequence"/>
</dbReference>
<organism evidence="1 2">
    <name type="scientific">Cytospora chrysosperma</name>
    <name type="common">Cytospora canker fungus</name>
    <name type="synonym">Sphaeria chrysosperma</name>
    <dbReference type="NCBI Taxonomy" id="252740"/>
    <lineage>
        <taxon>Eukaryota</taxon>
        <taxon>Fungi</taxon>
        <taxon>Dikarya</taxon>
        <taxon>Ascomycota</taxon>
        <taxon>Pezizomycotina</taxon>
        <taxon>Sordariomycetes</taxon>
        <taxon>Sordariomycetidae</taxon>
        <taxon>Diaporthales</taxon>
        <taxon>Cytosporaceae</taxon>
        <taxon>Cytospora</taxon>
    </lineage>
</organism>
<dbReference type="OrthoDB" id="4593552at2759"/>
<protein>
    <submittedName>
        <fullName evidence="1">Uncharacterized protein</fullName>
    </submittedName>
</protein>
<dbReference type="AlphaFoldDB" id="A0A423VXK1"/>
<sequence length="83" mass="9423">MAITITTCVHCTPDIDRRLTAMRIPHTKSQHRGKTTFSLNIASQPSTWDDRNRSLTATCWRGMEFTYHQAVRNGNKLACSSAR</sequence>
<name>A0A423VXK1_CYTCH</name>
<accession>A0A423VXK1</accession>
<evidence type="ECO:0000313" key="1">
    <source>
        <dbReference type="EMBL" id="ROV95813.1"/>
    </source>
</evidence>
<reference evidence="1 2" key="1">
    <citation type="submission" date="2015-09" db="EMBL/GenBank/DDBJ databases">
        <title>Host preference determinants of Valsa canker pathogens revealed by comparative genomics.</title>
        <authorList>
            <person name="Yin Z."/>
            <person name="Huang L."/>
        </authorList>
    </citation>
    <scope>NUCLEOTIDE SEQUENCE [LARGE SCALE GENOMIC DNA]</scope>
    <source>
        <strain evidence="1 2">YSFL</strain>
    </source>
</reference>
<evidence type="ECO:0000313" key="2">
    <source>
        <dbReference type="Proteomes" id="UP000284375"/>
    </source>
</evidence>